<keyword evidence="1" id="KW-0472">Membrane</keyword>
<accession>A0A164M704</accession>
<keyword evidence="1" id="KW-1133">Transmembrane helix</keyword>
<sequence length="49" mass="5680">MRPSGDFSTATSVQFPVLGNYNHHLESFLRVATVFTNFGFLMSFWFKVF</sequence>
<keyword evidence="1" id="KW-0812">Transmembrane</keyword>
<protein>
    <submittedName>
        <fullName evidence="2">Uncharacterized protein</fullName>
    </submittedName>
</protein>
<proteinExistence type="predicted"/>
<keyword evidence="3" id="KW-1185">Reference proteome</keyword>
<evidence type="ECO:0000313" key="3">
    <source>
        <dbReference type="Proteomes" id="UP000076858"/>
    </source>
</evidence>
<comment type="caution">
    <text evidence="2">The sequence shown here is derived from an EMBL/GenBank/DDBJ whole genome shotgun (WGS) entry which is preliminary data.</text>
</comment>
<gene>
    <name evidence="2" type="ORF">APZ42_032163</name>
</gene>
<reference evidence="2 3" key="1">
    <citation type="submission" date="2016-03" db="EMBL/GenBank/DDBJ databases">
        <title>EvidentialGene: Evidence-directed Construction of Genes on Genomes.</title>
        <authorList>
            <person name="Gilbert D.G."/>
            <person name="Choi J.-H."/>
            <person name="Mockaitis K."/>
            <person name="Colbourne J."/>
            <person name="Pfrender M."/>
        </authorList>
    </citation>
    <scope>NUCLEOTIDE SEQUENCE [LARGE SCALE GENOMIC DNA]</scope>
    <source>
        <strain evidence="2 3">Xinb3</strain>
        <tissue evidence="2">Complete organism</tissue>
    </source>
</reference>
<name>A0A164M704_9CRUS</name>
<feature type="transmembrane region" description="Helical" evidence="1">
    <location>
        <begin position="27"/>
        <end position="46"/>
    </location>
</feature>
<evidence type="ECO:0000313" key="2">
    <source>
        <dbReference type="EMBL" id="KZS04789.1"/>
    </source>
</evidence>
<dbReference type="AlphaFoldDB" id="A0A164M704"/>
<dbReference type="EMBL" id="LRGB01003056">
    <property type="protein sequence ID" value="KZS04789.1"/>
    <property type="molecule type" value="Genomic_DNA"/>
</dbReference>
<dbReference type="Proteomes" id="UP000076858">
    <property type="component" value="Unassembled WGS sequence"/>
</dbReference>
<organism evidence="2 3">
    <name type="scientific">Daphnia magna</name>
    <dbReference type="NCBI Taxonomy" id="35525"/>
    <lineage>
        <taxon>Eukaryota</taxon>
        <taxon>Metazoa</taxon>
        <taxon>Ecdysozoa</taxon>
        <taxon>Arthropoda</taxon>
        <taxon>Crustacea</taxon>
        <taxon>Branchiopoda</taxon>
        <taxon>Diplostraca</taxon>
        <taxon>Cladocera</taxon>
        <taxon>Anomopoda</taxon>
        <taxon>Daphniidae</taxon>
        <taxon>Daphnia</taxon>
    </lineage>
</organism>
<evidence type="ECO:0000256" key="1">
    <source>
        <dbReference type="SAM" id="Phobius"/>
    </source>
</evidence>